<feature type="region of interest" description="Disordered" evidence="4">
    <location>
        <begin position="254"/>
        <end position="288"/>
    </location>
</feature>
<dbReference type="PROSITE" id="PS50082">
    <property type="entry name" value="WD_REPEATS_2"/>
    <property type="match status" value="2"/>
</dbReference>
<dbReference type="EMBL" id="KI965463">
    <property type="protein sequence ID" value="EUD68308.1"/>
    <property type="molecule type" value="Genomic_DNA"/>
</dbReference>
<evidence type="ECO:0000256" key="4">
    <source>
        <dbReference type="SAM" id="MobiDB-lite"/>
    </source>
</evidence>
<name>W7AAK3_9APIC</name>
<evidence type="ECO:0000259" key="5">
    <source>
        <dbReference type="PROSITE" id="PS50897"/>
    </source>
</evidence>
<evidence type="ECO:0000313" key="7">
    <source>
        <dbReference type="Proteomes" id="UP000030640"/>
    </source>
</evidence>
<dbReference type="PROSITE" id="PS00678">
    <property type="entry name" value="WD_REPEATS_1"/>
    <property type="match status" value="1"/>
</dbReference>
<dbReference type="InterPro" id="IPR006595">
    <property type="entry name" value="CTLH_C"/>
</dbReference>
<gene>
    <name evidence="6" type="ORF">C922_01328</name>
</gene>
<feature type="repeat" description="WD" evidence="3">
    <location>
        <begin position="934"/>
        <end position="966"/>
    </location>
</feature>
<dbReference type="Gene3D" id="2.130.10.10">
    <property type="entry name" value="YVTN repeat-like/Quinoprotein amine dehydrogenase"/>
    <property type="match status" value="1"/>
</dbReference>
<dbReference type="AlphaFoldDB" id="W7AAK3"/>
<feature type="compositionally biased region" description="Low complexity" evidence="4">
    <location>
        <begin position="185"/>
        <end position="202"/>
    </location>
</feature>
<dbReference type="SUPFAM" id="SSF50978">
    <property type="entry name" value="WD40 repeat-like"/>
    <property type="match status" value="1"/>
</dbReference>
<dbReference type="PROSITE" id="PS50294">
    <property type="entry name" value="WD_REPEATS_REGION"/>
    <property type="match status" value="2"/>
</dbReference>
<dbReference type="OrthoDB" id="972532at2759"/>
<dbReference type="SMART" id="SM00320">
    <property type="entry name" value="WD40"/>
    <property type="match status" value="7"/>
</dbReference>
<dbReference type="RefSeq" id="XP_008815156.1">
    <property type="nucleotide sequence ID" value="XM_008816934.1"/>
</dbReference>
<dbReference type="InterPro" id="IPR015943">
    <property type="entry name" value="WD40/YVTN_repeat-like_dom_sf"/>
</dbReference>
<keyword evidence="7" id="KW-1185">Reference proteome</keyword>
<dbReference type="PROSITE" id="PS50897">
    <property type="entry name" value="CTLH"/>
    <property type="match status" value="1"/>
</dbReference>
<dbReference type="Pfam" id="PF00400">
    <property type="entry name" value="WD40"/>
    <property type="match status" value="4"/>
</dbReference>
<dbReference type="InterPro" id="IPR036322">
    <property type="entry name" value="WD40_repeat_dom_sf"/>
</dbReference>
<feature type="compositionally biased region" description="Basic and acidic residues" evidence="4">
    <location>
        <begin position="131"/>
        <end position="143"/>
    </location>
</feature>
<feature type="compositionally biased region" description="Basic residues" evidence="4">
    <location>
        <begin position="155"/>
        <end position="164"/>
    </location>
</feature>
<feature type="region of interest" description="Disordered" evidence="4">
    <location>
        <begin position="693"/>
        <end position="721"/>
    </location>
</feature>
<evidence type="ECO:0000313" key="6">
    <source>
        <dbReference type="EMBL" id="EUD68308.1"/>
    </source>
</evidence>
<dbReference type="Pfam" id="PF23627">
    <property type="entry name" value="LisH_WDR26"/>
    <property type="match status" value="1"/>
</dbReference>
<sequence length="1264" mass="142426">MNVTSIINREKRKRQEETSHVIKKKFKHWNMLNSLEVNTQNGIASTSFRTKKIHTDEYTQEVVANVANVASNHCAKYNEQIALDEANTNGMCEYTQDGTALVPLCNNPDLSWAHPNESQFYLDGAMGGGQEDYRQHEEGEKQGWENGFNTNGVNKLKRTRGKKPTRGEIKGNEKSKKKKKKRENGVNASDSGCSGSNGGSSKDGIRSRGRTTNRRNGSNGRYRSNWSNQSSCYCSPPSSSCSSSCCGDRSSDFSESRGSYGSSSLASNRGRNHNRQNTSEGKHKPSNGDSIWEGLLKKDVILLVIQAIKNMGYKKSAKHLELESGIELEQPIVKEMHKNVLAGKWKNAIRNLRSLRVHKKIIKAISFLLYEQCFIEYLYEGKHFAALRCLRNRLAKFCFDEDTYNRLHECTTFFMSMNSPYLTKRRKENYQAKVKHSRKLLFEKMNRLLPEHVILPPRRLAILLHQSLKYQVDNCLFHNNFSEAKLINALLQGKKGREDLDAAIEASASNTVNAANGVNVSDVMDSAGPNANTQKMPRMKPTTSHSAACQAKTFEFKKQKKSDENRQVDRDTNSCLNKKKNIIQEDEMNFSVSDFSRYHQNVRGECSSYYHKGSPCEVTSNEALQDQAMLNDTLLNETVLNQPPPDEPDNHMNTTTHLWDDDLVGENQFNVNSGQPVRKGTKLKCALRPREATRARFAPGENAHASQTGGSKGSTGSSDDVSGNVIANASANSTANSTLLGNPFPCLMGGIIKSAKSTAGKKYAKICTLNGATSEAPKGEVTLGKIPKKTKTPNELIIAKEKMQKGSSISGAKNVINSKDGFVTTQERELLISHDGGNETDGTTRKEEELPLKVCNGAEGTLHSQEGEDNRNMRPEWKHHEREVREEGSKQFTRQDRTHGSICEGAGRKTFTLSLLRNHQCKKIKLPYYCIKILQGHKDEVWYVDVSKNGKYIASASKDKSIILWKGLYPFNKIREWNGHVDGVSYVIWSHNSKYLVSGSNDSNIIIWSPKSNKKKLSLTMHNGPITSIYWSKDDTTIISSAFDKKIYCTKLNEELKGFSVLYAWSFSTRIQNFVFTNNEKYLIAVPSDKNVRVIDFAIKKELYILPEYDTITSVCASSLYNHILVNIADQRPTVKLWDVKHRYIIQTYRGHKQGRFIVHSTFGGKKEDYVISGSEDSLIYIWHKTKGFLLDVINGHASTVSIAIWPLASSKFPYMVSASDDHTIMVWNVHPKAATIRRDSRRRRKKFVHPFLRELTKFRPVAG</sequence>
<dbReference type="PROSITE" id="PS50896">
    <property type="entry name" value="LISH"/>
    <property type="match status" value="1"/>
</dbReference>
<dbReference type="VEuPathDB" id="PlasmoDB:C922_01328"/>
<dbReference type="InterPro" id="IPR051350">
    <property type="entry name" value="WD_repeat-ST_regulator"/>
</dbReference>
<dbReference type="GeneID" id="20036602"/>
<keyword evidence="1 3" id="KW-0853">WD repeat</keyword>
<evidence type="ECO:0000256" key="2">
    <source>
        <dbReference type="ARBA" id="ARBA00022737"/>
    </source>
</evidence>
<feature type="repeat" description="WD" evidence="3">
    <location>
        <begin position="977"/>
        <end position="1018"/>
    </location>
</feature>
<dbReference type="InterPro" id="IPR006594">
    <property type="entry name" value="LisH"/>
</dbReference>
<dbReference type="PANTHER" id="PTHR22838:SF0">
    <property type="entry name" value="WD REPEAT-CONTAINING PROTEIN 26"/>
    <property type="match status" value="1"/>
</dbReference>
<dbReference type="PANTHER" id="PTHR22838">
    <property type="entry name" value="WD REPEAT PROTEIN 26-RELATED"/>
    <property type="match status" value="1"/>
</dbReference>
<feature type="domain" description="CTLH" evidence="5">
    <location>
        <begin position="329"/>
        <end position="385"/>
    </location>
</feature>
<organism evidence="6 7">
    <name type="scientific">Plasmodium inui San Antonio 1</name>
    <dbReference type="NCBI Taxonomy" id="1237626"/>
    <lineage>
        <taxon>Eukaryota</taxon>
        <taxon>Sar</taxon>
        <taxon>Alveolata</taxon>
        <taxon>Apicomplexa</taxon>
        <taxon>Aconoidasida</taxon>
        <taxon>Haemosporida</taxon>
        <taxon>Plasmodiidae</taxon>
        <taxon>Plasmodium</taxon>
        <taxon>Plasmodium (Plasmodium)</taxon>
    </lineage>
</organism>
<keyword evidence="2" id="KW-0677">Repeat</keyword>
<reference evidence="6 7" key="1">
    <citation type="submission" date="2013-02" db="EMBL/GenBank/DDBJ databases">
        <title>The Genome Sequence of Plasmodium inui San Antonio 1.</title>
        <authorList>
            <consortium name="The Broad Institute Genome Sequencing Platform"/>
            <consortium name="The Broad Institute Genome Sequencing Center for Infectious Disease"/>
            <person name="Neafsey D."/>
            <person name="Cheeseman I."/>
            <person name="Volkman S."/>
            <person name="Adams J."/>
            <person name="Walker B."/>
            <person name="Young S.K."/>
            <person name="Zeng Q."/>
            <person name="Gargeya S."/>
            <person name="Fitzgerald M."/>
            <person name="Haas B."/>
            <person name="Abouelleil A."/>
            <person name="Alvarado L."/>
            <person name="Arachchi H.M."/>
            <person name="Berlin A.M."/>
            <person name="Chapman S.B."/>
            <person name="Dewar J."/>
            <person name="Goldberg J."/>
            <person name="Griggs A."/>
            <person name="Gujja S."/>
            <person name="Hansen M."/>
            <person name="Howarth C."/>
            <person name="Imamovic A."/>
            <person name="Larimer J."/>
            <person name="McCowan C."/>
            <person name="Murphy C."/>
            <person name="Neiman D."/>
            <person name="Pearson M."/>
            <person name="Priest M."/>
            <person name="Roberts A."/>
            <person name="Saif S."/>
            <person name="Shea T."/>
            <person name="Sisk P."/>
            <person name="Sykes S."/>
            <person name="Wortman J."/>
            <person name="Nusbaum C."/>
            <person name="Birren B."/>
        </authorList>
    </citation>
    <scope>NUCLEOTIDE SEQUENCE [LARGE SCALE GENOMIC DNA]</scope>
    <source>
        <strain evidence="6 7">San Antonio 1</strain>
    </source>
</reference>
<evidence type="ECO:0000256" key="3">
    <source>
        <dbReference type="PROSITE-ProRule" id="PRU00221"/>
    </source>
</evidence>
<proteinExistence type="predicted"/>
<dbReference type="InterPro" id="IPR019775">
    <property type="entry name" value="WD40_repeat_CS"/>
</dbReference>
<dbReference type="InterPro" id="IPR001680">
    <property type="entry name" value="WD40_rpt"/>
</dbReference>
<protein>
    <recommendedName>
        <fullName evidence="5">CTLH domain-containing protein</fullName>
    </recommendedName>
</protein>
<feature type="compositionally biased region" description="Basic and acidic residues" evidence="4">
    <location>
        <begin position="165"/>
        <end position="174"/>
    </location>
</feature>
<dbReference type="CDD" id="cd00200">
    <property type="entry name" value="WD40"/>
    <property type="match status" value="1"/>
</dbReference>
<accession>W7AAK3</accession>
<dbReference type="Proteomes" id="UP000030640">
    <property type="component" value="Unassembled WGS sequence"/>
</dbReference>
<feature type="compositionally biased region" description="Low complexity" evidence="4">
    <location>
        <begin position="256"/>
        <end position="269"/>
    </location>
</feature>
<evidence type="ECO:0000256" key="1">
    <source>
        <dbReference type="ARBA" id="ARBA00022574"/>
    </source>
</evidence>
<feature type="region of interest" description="Disordered" evidence="4">
    <location>
        <begin position="122"/>
        <end position="222"/>
    </location>
</feature>